<evidence type="ECO:0000313" key="10">
    <source>
        <dbReference type="Proteomes" id="UP000028837"/>
    </source>
</evidence>
<feature type="transmembrane region" description="Helical" evidence="8">
    <location>
        <begin position="545"/>
        <end position="563"/>
    </location>
</feature>
<reference evidence="9 10" key="1">
    <citation type="submission" date="2014-02" db="EMBL/GenBank/DDBJ databases">
        <authorList>
            <person name="Sibley D."/>
            <person name="Venepally P."/>
            <person name="Karamycheva S."/>
            <person name="Hadjithomas M."/>
            <person name="Khan A."/>
            <person name="Brunk B."/>
            <person name="Roos D."/>
            <person name="Caler E."/>
            <person name="Lorenzi H."/>
        </authorList>
    </citation>
    <scope>NUCLEOTIDE SEQUENCE [LARGE SCALE GENOMIC DNA]</scope>
    <source>
        <strain evidence="9 10">GAB2-2007-GAL-DOM2</strain>
    </source>
</reference>
<evidence type="ECO:0000256" key="1">
    <source>
        <dbReference type="ARBA" id="ARBA00004141"/>
    </source>
</evidence>
<dbReference type="Proteomes" id="UP000028837">
    <property type="component" value="Unassembled WGS sequence"/>
</dbReference>
<feature type="transmembrane region" description="Helical" evidence="8">
    <location>
        <begin position="575"/>
        <end position="598"/>
    </location>
</feature>
<dbReference type="OrthoDB" id="754047at2759"/>
<evidence type="ECO:0000256" key="7">
    <source>
        <dbReference type="SAM" id="MobiDB-lite"/>
    </source>
</evidence>
<evidence type="ECO:0000256" key="6">
    <source>
        <dbReference type="ARBA" id="ARBA00023136"/>
    </source>
</evidence>
<sequence length="834" mass="90131">MSFHVATPSSPKCETAPDLFSLISSSNSPFTPSRYSSASSSSSSATSSASSSSCVCSPNDARCLICGRSSPALCGVSEPFPALPCLLPASLCSSATSLVSTVVNCALPSREVSPESAGGKRSCRGWFRCIWSACVRAPRSVCSTAFIRWVFSVLLLPATLCRSVRKAVGSRFFLLLISVYLCLKGLVYSLSTAAMLPYFKGLGWQAAAYQQATAIVFVPWGMKGLVGTLADAIPLFGYRKKYYMLIASVLGVGGVFGLCILPDEFAADRLWLVCLLLLLVQLQVATLDLMCEGKYSELMVEVPDVGPAVVTFVNALISVGQATGKMVVGPVSDRLGTRPLFWLALPLAVSVFVPICLNYLPEKKLDHADLQVLRRHLWAQKNVFVMGIALATASLGVAVVSLFEGQRILIIYSLCAGVALSLVCCLTLPKPIAHCNMYFFLDQVLHLNVAGALDFFYTASPACLPDGPHFDYTYYNTYACIAGAIGGVVVLVLFLKVLPQYSFRHILTTACLVRLGASLVDYALVSRLTTELHLSDKAVYLVGDAVILVGANALSYMVGVMLISKLCPKHVEVTVYAILAGMGNMGSTLSTLLGVAAIKEFRITSKAEESCDFSRMPQLISISNFILPSLCIPLCMTLLPNTAMNAPLPVTTELEETLECSCSFAQDAQSAEENGWRGGSEERAEDENSEGSDAECHGSGRANPNGDRESGYAEDRHTNGNTQGNWRKRRARRHARNREKEDERSRLVDEGRTAVGGVACREGQGKDERPLRPREKRKELDVRQAPDEYEKCRNVVPVVSMLVGTELVGVRCEERNTSKRVGNGEESSTEDGEG</sequence>
<keyword evidence="5 8" id="KW-1133">Transmembrane helix</keyword>
<accession>A0A086K9Q9</accession>
<feature type="transmembrane region" description="Helical" evidence="8">
    <location>
        <begin position="618"/>
        <end position="639"/>
    </location>
</feature>
<evidence type="ECO:0000256" key="3">
    <source>
        <dbReference type="ARBA" id="ARBA00022448"/>
    </source>
</evidence>
<keyword evidence="3" id="KW-0813">Transport</keyword>
<dbReference type="InterPro" id="IPR039309">
    <property type="entry name" value="BT1"/>
</dbReference>
<dbReference type="Pfam" id="PF03092">
    <property type="entry name" value="BT1"/>
    <property type="match status" value="1"/>
</dbReference>
<protein>
    <submittedName>
        <fullName evidence="9">BT1 family protein</fullName>
    </submittedName>
</protein>
<feature type="transmembrane region" description="Helical" evidence="8">
    <location>
        <begin position="340"/>
        <end position="361"/>
    </location>
</feature>
<dbReference type="AlphaFoldDB" id="A0A086K9Q9"/>
<feature type="transmembrane region" description="Helical" evidence="8">
    <location>
        <begin position="382"/>
        <end position="403"/>
    </location>
</feature>
<feature type="transmembrane region" description="Helical" evidence="8">
    <location>
        <begin position="440"/>
        <end position="460"/>
    </location>
</feature>
<name>A0A086K9Q9_TOXGO</name>
<proteinExistence type="inferred from homology"/>
<feature type="transmembrane region" description="Helical" evidence="8">
    <location>
        <begin position="172"/>
        <end position="196"/>
    </location>
</feature>
<evidence type="ECO:0000256" key="8">
    <source>
        <dbReference type="SAM" id="Phobius"/>
    </source>
</evidence>
<feature type="compositionally biased region" description="Basic and acidic residues" evidence="7">
    <location>
        <begin position="763"/>
        <end position="782"/>
    </location>
</feature>
<dbReference type="GO" id="GO:0016020">
    <property type="term" value="C:membrane"/>
    <property type="evidence" value="ECO:0007669"/>
    <property type="project" value="UniProtKB-SubCell"/>
</dbReference>
<gene>
    <name evidence="9" type="ORF">TGDOM2_201690</name>
</gene>
<dbReference type="PANTHER" id="PTHR31585:SF51">
    <property type="entry name" value="TRANSPORTER, PUTATIVE-RELATED"/>
    <property type="match status" value="1"/>
</dbReference>
<feature type="transmembrane region" description="Helical" evidence="8">
    <location>
        <begin position="472"/>
        <end position="494"/>
    </location>
</feature>
<feature type="region of interest" description="Disordered" evidence="7">
    <location>
        <begin position="671"/>
        <end position="782"/>
    </location>
</feature>
<dbReference type="SUPFAM" id="SSF103473">
    <property type="entry name" value="MFS general substrate transporter"/>
    <property type="match status" value="1"/>
</dbReference>
<organism evidence="9 10">
    <name type="scientific">Toxoplasma gondii GAB2-2007-GAL-DOM2</name>
    <dbReference type="NCBI Taxonomy" id="1130820"/>
    <lineage>
        <taxon>Eukaryota</taxon>
        <taxon>Sar</taxon>
        <taxon>Alveolata</taxon>
        <taxon>Apicomplexa</taxon>
        <taxon>Conoidasida</taxon>
        <taxon>Coccidia</taxon>
        <taxon>Eucoccidiorida</taxon>
        <taxon>Eimeriorina</taxon>
        <taxon>Sarcocystidae</taxon>
        <taxon>Toxoplasma</taxon>
    </lineage>
</organism>
<feature type="compositionally biased region" description="Basic residues" evidence="7">
    <location>
        <begin position="726"/>
        <end position="737"/>
    </location>
</feature>
<feature type="transmembrane region" description="Helical" evidence="8">
    <location>
        <begin position="269"/>
        <end position="290"/>
    </location>
</feature>
<dbReference type="VEuPathDB" id="ToxoDB:TGDOM2_201690"/>
<evidence type="ECO:0000256" key="2">
    <source>
        <dbReference type="ARBA" id="ARBA00007015"/>
    </source>
</evidence>
<comment type="similarity">
    <text evidence="2">Belongs to the major facilitator superfamily. Folate-biopterin transporter (TC 2.A.71) family.</text>
</comment>
<keyword evidence="6 8" id="KW-0472">Membrane</keyword>
<feature type="compositionally biased region" description="Basic and acidic residues" evidence="7">
    <location>
        <begin position="706"/>
        <end position="718"/>
    </location>
</feature>
<evidence type="ECO:0000313" key="9">
    <source>
        <dbReference type="EMBL" id="KFG41127.1"/>
    </source>
</evidence>
<comment type="caution">
    <text evidence="9">The sequence shown here is derived from an EMBL/GenBank/DDBJ whole genome shotgun (WGS) entry which is preliminary data.</text>
</comment>
<dbReference type="EMBL" id="AHZU02000714">
    <property type="protein sequence ID" value="KFG41127.1"/>
    <property type="molecule type" value="Genomic_DNA"/>
</dbReference>
<dbReference type="PANTHER" id="PTHR31585">
    <property type="entry name" value="FOLATE-BIOPTERIN TRANSPORTER 1, CHLOROPLASTIC"/>
    <property type="match status" value="1"/>
</dbReference>
<feature type="transmembrane region" description="Helical" evidence="8">
    <location>
        <begin position="409"/>
        <end position="428"/>
    </location>
</feature>
<keyword evidence="4 8" id="KW-0812">Transmembrane</keyword>
<feature type="region of interest" description="Disordered" evidence="7">
    <location>
        <begin position="814"/>
        <end position="834"/>
    </location>
</feature>
<dbReference type="Gene3D" id="1.20.1250.20">
    <property type="entry name" value="MFS general substrate transporter like domains"/>
    <property type="match status" value="1"/>
</dbReference>
<evidence type="ECO:0000256" key="5">
    <source>
        <dbReference type="ARBA" id="ARBA00022989"/>
    </source>
</evidence>
<comment type="subcellular location">
    <subcellularLocation>
        <location evidence="1">Membrane</location>
        <topology evidence="1">Multi-pass membrane protein</topology>
    </subcellularLocation>
</comment>
<feature type="compositionally biased region" description="Acidic residues" evidence="7">
    <location>
        <begin position="683"/>
        <end position="693"/>
    </location>
</feature>
<evidence type="ECO:0000256" key="4">
    <source>
        <dbReference type="ARBA" id="ARBA00022692"/>
    </source>
</evidence>
<feature type="transmembrane region" description="Helical" evidence="8">
    <location>
        <begin position="242"/>
        <end position="263"/>
    </location>
</feature>
<dbReference type="InterPro" id="IPR036259">
    <property type="entry name" value="MFS_trans_sf"/>
</dbReference>
<feature type="compositionally biased region" description="Basic and acidic residues" evidence="7">
    <location>
        <begin position="738"/>
        <end position="752"/>
    </location>
</feature>